<comment type="caution">
    <text evidence="1">The sequence shown here is derived from an EMBL/GenBank/DDBJ whole genome shotgun (WGS) entry which is preliminary data.</text>
</comment>
<reference evidence="1" key="1">
    <citation type="submission" date="2021-02" db="EMBL/GenBank/DDBJ databases">
        <authorList>
            <person name="Nowell W R."/>
        </authorList>
    </citation>
    <scope>NUCLEOTIDE SEQUENCE</scope>
</reference>
<name>A0A814ZC41_9BILA</name>
<evidence type="ECO:0000313" key="2">
    <source>
        <dbReference type="EMBL" id="CAF1510172.1"/>
    </source>
</evidence>
<dbReference type="EMBL" id="CAJOBC010010792">
    <property type="protein sequence ID" value="CAF4005278.1"/>
    <property type="molecule type" value="Genomic_DNA"/>
</dbReference>
<dbReference type="Proteomes" id="UP000677228">
    <property type="component" value="Unassembled WGS sequence"/>
</dbReference>
<dbReference type="EMBL" id="CAJOBA010057173">
    <property type="protein sequence ID" value="CAF4298054.1"/>
    <property type="molecule type" value="Genomic_DNA"/>
</dbReference>
<dbReference type="EMBL" id="CAJNOQ010010066">
    <property type="protein sequence ID" value="CAF1241848.1"/>
    <property type="molecule type" value="Genomic_DNA"/>
</dbReference>
<dbReference type="EMBL" id="CAJNOK010035101">
    <property type="protein sequence ID" value="CAF1510172.1"/>
    <property type="molecule type" value="Genomic_DNA"/>
</dbReference>
<dbReference type="Proteomes" id="UP000663829">
    <property type="component" value="Unassembled WGS sequence"/>
</dbReference>
<sequence length="120" mass="13642">MVNKPYSSYLLNNHQYIHTANAHLLFIGREPTHAYSNPEHNKGGTTSDGPMAFRSFDWQNNGGGRREQTRDHLHAIATDYTHITISNSGIHSLKFDEPGAIETNEQVEIMQPYETVNYII</sequence>
<dbReference type="Proteomes" id="UP000681722">
    <property type="component" value="Unassembled WGS sequence"/>
</dbReference>
<evidence type="ECO:0000313" key="1">
    <source>
        <dbReference type="EMBL" id="CAF1241848.1"/>
    </source>
</evidence>
<evidence type="ECO:0000313" key="4">
    <source>
        <dbReference type="EMBL" id="CAF4298054.1"/>
    </source>
</evidence>
<evidence type="ECO:0000313" key="3">
    <source>
        <dbReference type="EMBL" id="CAF4005278.1"/>
    </source>
</evidence>
<dbReference type="AlphaFoldDB" id="A0A814ZC41"/>
<evidence type="ECO:0000313" key="5">
    <source>
        <dbReference type="Proteomes" id="UP000663829"/>
    </source>
</evidence>
<gene>
    <name evidence="1" type="ORF">GPM918_LOCUS25696</name>
    <name evidence="2" type="ORF">OVA965_LOCUS37336</name>
    <name evidence="3" type="ORF">SRO942_LOCUS25727</name>
    <name evidence="4" type="ORF">TMI583_LOCUS38409</name>
</gene>
<keyword evidence="5" id="KW-1185">Reference proteome</keyword>
<proteinExistence type="predicted"/>
<dbReference type="Proteomes" id="UP000682733">
    <property type="component" value="Unassembled WGS sequence"/>
</dbReference>
<protein>
    <submittedName>
        <fullName evidence="1">Uncharacterized protein</fullName>
    </submittedName>
</protein>
<accession>A0A814ZC41</accession>
<organism evidence="1 5">
    <name type="scientific">Didymodactylos carnosus</name>
    <dbReference type="NCBI Taxonomy" id="1234261"/>
    <lineage>
        <taxon>Eukaryota</taxon>
        <taxon>Metazoa</taxon>
        <taxon>Spiralia</taxon>
        <taxon>Gnathifera</taxon>
        <taxon>Rotifera</taxon>
        <taxon>Eurotatoria</taxon>
        <taxon>Bdelloidea</taxon>
        <taxon>Philodinida</taxon>
        <taxon>Philodinidae</taxon>
        <taxon>Didymodactylos</taxon>
    </lineage>
</organism>